<dbReference type="Proteomes" id="UP000766570">
    <property type="component" value="Unassembled WGS sequence"/>
</dbReference>
<dbReference type="EMBL" id="JAGIOE010000001">
    <property type="protein sequence ID" value="MBP2375331.1"/>
    <property type="molecule type" value="Genomic_DNA"/>
</dbReference>
<comment type="caution">
    <text evidence="1">The sequence shown here is derived from an EMBL/GenBank/DDBJ whole genome shotgun (WGS) entry which is preliminary data.</text>
</comment>
<name>A0ABS4WGK6_9MICC</name>
<dbReference type="InterPro" id="IPR036388">
    <property type="entry name" value="WH-like_DNA-bd_sf"/>
</dbReference>
<organism evidence="1 2">
    <name type="scientific">Paeniglutamicibacter psychrophenolicus</name>
    <dbReference type="NCBI Taxonomy" id="257454"/>
    <lineage>
        <taxon>Bacteria</taxon>
        <taxon>Bacillati</taxon>
        <taxon>Actinomycetota</taxon>
        <taxon>Actinomycetes</taxon>
        <taxon>Micrococcales</taxon>
        <taxon>Micrococcaceae</taxon>
        <taxon>Paeniglutamicibacter</taxon>
    </lineage>
</organism>
<evidence type="ECO:0000313" key="2">
    <source>
        <dbReference type="Proteomes" id="UP000766570"/>
    </source>
</evidence>
<dbReference type="Gene3D" id="1.10.10.10">
    <property type="entry name" value="Winged helix-like DNA-binding domain superfamily/Winged helix DNA-binding domain"/>
    <property type="match status" value="1"/>
</dbReference>
<gene>
    <name evidence="1" type="ORF">JOF46_003243</name>
</gene>
<reference evidence="1 2" key="1">
    <citation type="submission" date="2021-03" db="EMBL/GenBank/DDBJ databases">
        <title>Sequencing the genomes of 1000 actinobacteria strains.</title>
        <authorList>
            <person name="Klenk H.-P."/>
        </authorList>
    </citation>
    <scope>NUCLEOTIDE SEQUENCE [LARGE SCALE GENOMIC DNA]</scope>
    <source>
        <strain evidence="1 2">DSM 15454</strain>
    </source>
</reference>
<proteinExistence type="predicted"/>
<dbReference type="Pfam" id="PF13565">
    <property type="entry name" value="HTH_32"/>
    <property type="match status" value="1"/>
</dbReference>
<sequence>MKSPFLIHLNPAEQGVLGYRARGSKRPHREVERARIILAAARGEPLARIAAALGVHVDTVRKWCKRFATEGMAGLKDRHRSGRPRVFTAVQVAGIKALACTPPTDRGLPLSRFSTGEIVSLARAEHLVQSISPTTVWRWLDTDAIKPWQHRSWIFPRDPDFALKAGRVLDLYARTWNGQPLGPDDYVVSADEKSQLQALHRRHLSLPPGPGRAERIEFEYSRGGTLAYLAAYDVHRARVAGSIAPSTGIAPFMALAGQVMATEPYASARRVFWVVDNGSSHNRAPPSPG</sequence>
<accession>A0ABS4WGK6</accession>
<protein>
    <submittedName>
        <fullName evidence="1">Transposase</fullName>
    </submittedName>
</protein>
<dbReference type="InterPro" id="IPR009057">
    <property type="entry name" value="Homeodomain-like_sf"/>
</dbReference>
<dbReference type="InterPro" id="IPR047655">
    <property type="entry name" value="Transpos_IS630-like"/>
</dbReference>
<dbReference type="SUPFAM" id="SSF46689">
    <property type="entry name" value="Homeodomain-like"/>
    <property type="match status" value="1"/>
</dbReference>
<dbReference type="RefSeq" id="WP_209908831.1">
    <property type="nucleotide sequence ID" value="NZ_BAAAMI010000018.1"/>
</dbReference>
<dbReference type="NCBIfam" id="NF033545">
    <property type="entry name" value="transpos_IS630"/>
    <property type="match status" value="1"/>
</dbReference>
<keyword evidence="2" id="KW-1185">Reference proteome</keyword>
<evidence type="ECO:0000313" key="1">
    <source>
        <dbReference type="EMBL" id="MBP2375331.1"/>
    </source>
</evidence>